<protein>
    <submittedName>
        <fullName evidence="2">DUF2798 domain-containing protein</fullName>
    </submittedName>
</protein>
<evidence type="ECO:0000313" key="3">
    <source>
        <dbReference type="Proteomes" id="UP000652567"/>
    </source>
</evidence>
<keyword evidence="1" id="KW-0472">Membrane</keyword>
<dbReference type="AlphaFoldDB" id="A0A928YVK5"/>
<sequence>MTTNTQTRRTGFKLHTRLMPVAFAFYMAGIMAFLMCLIITAINQGFVEGYFVQVLRAYTLAMPSAFICVMAVRPVVLKLVKWTVHP</sequence>
<proteinExistence type="predicted"/>
<dbReference type="Pfam" id="PF11391">
    <property type="entry name" value="DUF2798"/>
    <property type="match status" value="1"/>
</dbReference>
<dbReference type="EMBL" id="PRDL01000001">
    <property type="protein sequence ID" value="MBE8717163.1"/>
    <property type="molecule type" value="Genomic_DNA"/>
</dbReference>
<dbReference type="Proteomes" id="UP000652567">
    <property type="component" value="Unassembled WGS sequence"/>
</dbReference>
<keyword evidence="1" id="KW-1133">Transmembrane helix</keyword>
<dbReference type="InterPro" id="IPR021529">
    <property type="entry name" value="DUF2798"/>
</dbReference>
<gene>
    <name evidence="2" type="ORF">C4F51_08175</name>
</gene>
<accession>A0A928YVK5</accession>
<keyword evidence="1" id="KW-0812">Transmembrane</keyword>
<reference evidence="2" key="1">
    <citation type="submission" date="2018-07" db="EMBL/GenBank/DDBJ databases">
        <title>Genome assembly of strain Ka43.</title>
        <authorList>
            <person name="Kukolya J."/>
            <person name="Nagy I."/>
            <person name="Horvath B."/>
            <person name="Toth A."/>
        </authorList>
    </citation>
    <scope>NUCLEOTIDE SEQUENCE</scope>
    <source>
        <strain evidence="2">KB43</strain>
    </source>
</reference>
<comment type="caution">
    <text evidence="2">The sequence shown here is derived from an EMBL/GenBank/DDBJ whole genome shotgun (WGS) entry which is preliminary data.</text>
</comment>
<keyword evidence="3" id="KW-1185">Reference proteome</keyword>
<feature type="transmembrane region" description="Helical" evidence="1">
    <location>
        <begin position="54"/>
        <end position="72"/>
    </location>
</feature>
<evidence type="ECO:0000256" key="1">
    <source>
        <dbReference type="SAM" id="Phobius"/>
    </source>
</evidence>
<name>A0A928YVK5_9GAMM</name>
<organism evidence="2 3">
    <name type="scientific">Cellvibrio polysaccharolyticus</name>
    <dbReference type="NCBI Taxonomy" id="2082724"/>
    <lineage>
        <taxon>Bacteria</taxon>
        <taxon>Pseudomonadati</taxon>
        <taxon>Pseudomonadota</taxon>
        <taxon>Gammaproteobacteria</taxon>
        <taxon>Cellvibrionales</taxon>
        <taxon>Cellvibrionaceae</taxon>
        <taxon>Cellvibrio</taxon>
    </lineage>
</organism>
<feature type="transmembrane region" description="Helical" evidence="1">
    <location>
        <begin position="21"/>
        <end position="42"/>
    </location>
</feature>
<evidence type="ECO:0000313" key="2">
    <source>
        <dbReference type="EMBL" id="MBE8717163.1"/>
    </source>
</evidence>